<accession>A0AA86QM59</accession>
<proteinExistence type="predicted"/>
<sequence>MLQAHDIIIPQYSLIFQDFRFIVNYFQRTSLDPTTVKTSCLLYIKHQISFYLTGLSIAVYGEKQSGKTTCALDLGQYPFTELPPSLVFSVLQTFIKTKTDQILGLQIHDSNQFIKSHNVIFIVNACKPEPVNFLNKYIQQLTEDQLVFIFVNKCDIATKQEFIQANNKALELLKEDQQSSNGARNAQGQLQPLTITERDHALNAQHEILKCEERNGPHSSRVHEELQQQRKGISRQIQREPREAGLPNCSFIRYP</sequence>
<gene>
    <name evidence="3" type="ORF">HINF_LOCUS3860</name>
    <name evidence="2" type="ORF">HINF_LOCUS49776</name>
</gene>
<evidence type="ECO:0000256" key="1">
    <source>
        <dbReference type="SAM" id="MobiDB-lite"/>
    </source>
</evidence>
<dbReference type="SUPFAM" id="SSF52540">
    <property type="entry name" value="P-loop containing nucleoside triphosphate hydrolases"/>
    <property type="match status" value="1"/>
</dbReference>
<name>A0AA86QM59_9EUKA</name>
<protein>
    <submittedName>
        <fullName evidence="2">Uncharacterized protein</fullName>
    </submittedName>
</protein>
<evidence type="ECO:0000313" key="2">
    <source>
        <dbReference type="EMBL" id="CAI9962131.1"/>
    </source>
</evidence>
<evidence type="ECO:0000313" key="4">
    <source>
        <dbReference type="Proteomes" id="UP001642409"/>
    </source>
</evidence>
<reference evidence="2" key="1">
    <citation type="submission" date="2023-06" db="EMBL/GenBank/DDBJ databases">
        <authorList>
            <person name="Kurt Z."/>
        </authorList>
    </citation>
    <scope>NUCLEOTIDE SEQUENCE</scope>
</reference>
<dbReference type="EMBL" id="CAXDID020000007">
    <property type="protein sequence ID" value="CAL5976526.1"/>
    <property type="molecule type" value="Genomic_DNA"/>
</dbReference>
<comment type="caution">
    <text evidence="2">The sequence shown here is derived from an EMBL/GenBank/DDBJ whole genome shotgun (WGS) entry which is preliminary data.</text>
</comment>
<dbReference type="InterPro" id="IPR027417">
    <property type="entry name" value="P-loop_NTPase"/>
</dbReference>
<reference evidence="3 4" key="2">
    <citation type="submission" date="2024-07" db="EMBL/GenBank/DDBJ databases">
        <authorList>
            <person name="Akdeniz Z."/>
        </authorList>
    </citation>
    <scope>NUCLEOTIDE SEQUENCE [LARGE SCALE GENOMIC DNA]</scope>
</reference>
<dbReference type="Proteomes" id="UP001642409">
    <property type="component" value="Unassembled WGS sequence"/>
</dbReference>
<dbReference type="EMBL" id="CATOUU010000952">
    <property type="protein sequence ID" value="CAI9962131.1"/>
    <property type="molecule type" value="Genomic_DNA"/>
</dbReference>
<feature type="compositionally biased region" description="Basic and acidic residues" evidence="1">
    <location>
        <begin position="212"/>
        <end position="228"/>
    </location>
</feature>
<organism evidence="2">
    <name type="scientific">Hexamita inflata</name>
    <dbReference type="NCBI Taxonomy" id="28002"/>
    <lineage>
        <taxon>Eukaryota</taxon>
        <taxon>Metamonada</taxon>
        <taxon>Diplomonadida</taxon>
        <taxon>Hexamitidae</taxon>
        <taxon>Hexamitinae</taxon>
        <taxon>Hexamita</taxon>
    </lineage>
</organism>
<dbReference type="AlphaFoldDB" id="A0AA86QM59"/>
<feature type="region of interest" description="Disordered" evidence="1">
    <location>
        <begin position="212"/>
        <end position="237"/>
    </location>
</feature>
<evidence type="ECO:0000313" key="3">
    <source>
        <dbReference type="EMBL" id="CAL5976526.1"/>
    </source>
</evidence>
<keyword evidence="4" id="KW-1185">Reference proteome</keyword>